<name>A0ABD1B357_CARAN</name>
<feature type="domain" description="PARG catalytic Macro" evidence="1">
    <location>
        <begin position="1"/>
        <end position="174"/>
    </location>
</feature>
<evidence type="ECO:0000313" key="3">
    <source>
        <dbReference type="Proteomes" id="UP001558713"/>
    </source>
</evidence>
<gene>
    <name evidence="2" type="ORF">V5N11_006043</name>
</gene>
<dbReference type="PANTHER" id="PTHR12837">
    <property type="entry name" value="POLY ADP-RIBOSE GLYCOHYDROLASE"/>
    <property type="match status" value="1"/>
</dbReference>
<sequence>MINPELIAGMLFLPRMDENEAIEIVGVERFSLYTGFGSSFQFAGDYIYKKELDSFMRRKRRVVAMDAIQPGKRQYKPAGLLREVNKTFTGYLHQCKHQVNRLSSASASQVIESSQGWCIDHEEDKKIGVAIGNWGCGVFGGNPELKFMLQWLAISQSGRPFMSYYTFGLQALQNLNQVIERVTLQELTVGDLWNKVAEYSSEKLSRRTRLGFFSWLVTSLST</sequence>
<dbReference type="InterPro" id="IPR007724">
    <property type="entry name" value="Poly_GlycHdrlase"/>
</dbReference>
<accession>A0ABD1B357</accession>
<evidence type="ECO:0000313" key="2">
    <source>
        <dbReference type="EMBL" id="KAL1210189.1"/>
    </source>
</evidence>
<organism evidence="2 3">
    <name type="scientific">Cardamine amara subsp. amara</name>
    <dbReference type="NCBI Taxonomy" id="228776"/>
    <lineage>
        <taxon>Eukaryota</taxon>
        <taxon>Viridiplantae</taxon>
        <taxon>Streptophyta</taxon>
        <taxon>Embryophyta</taxon>
        <taxon>Tracheophyta</taxon>
        <taxon>Spermatophyta</taxon>
        <taxon>Magnoliopsida</taxon>
        <taxon>eudicotyledons</taxon>
        <taxon>Gunneridae</taxon>
        <taxon>Pentapetalae</taxon>
        <taxon>rosids</taxon>
        <taxon>malvids</taxon>
        <taxon>Brassicales</taxon>
        <taxon>Brassicaceae</taxon>
        <taxon>Cardamineae</taxon>
        <taxon>Cardamine</taxon>
    </lineage>
</organism>
<dbReference type="AlphaFoldDB" id="A0ABD1B357"/>
<dbReference type="InterPro" id="IPR046372">
    <property type="entry name" value="PARG_cat_C"/>
</dbReference>
<dbReference type="EMBL" id="JBANAX010000399">
    <property type="protein sequence ID" value="KAL1210189.1"/>
    <property type="molecule type" value="Genomic_DNA"/>
</dbReference>
<proteinExistence type="predicted"/>
<comment type="caution">
    <text evidence="2">The sequence shown here is derived from an EMBL/GenBank/DDBJ whole genome shotgun (WGS) entry which is preliminary data.</text>
</comment>
<dbReference type="Proteomes" id="UP001558713">
    <property type="component" value="Unassembled WGS sequence"/>
</dbReference>
<dbReference type="PANTHER" id="PTHR12837:SF11">
    <property type="entry name" value="POLY(ADP-RIBOSE) GLYCOHYDROLASE"/>
    <property type="match status" value="1"/>
</dbReference>
<evidence type="ECO:0000259" key="1">
    <source>
        <dbReference type="Pfam" id="PF05028"/>
    </source>
</evidence>
<protein>
    <submittedName>
        <fullName evidence="2">Poly(ADP-ribose) glycohydrolase 2</fullName>
    </submittedName>
</protein>
<keyword evidence="3" id="KW-1185">Reference proteome</keyword>
<dbReference type="Pfam" id="PF05028">
    <property type="entry name" value="PARG_cat_C"/>
    <property type="match status" value="1"/>
</dbReference>
<reference evidence="2 3" key="1">
    <citation type="submission" date="2024-04" db="EMBL/GenBank/DDBJ databases">
        <title>Genome assembly C_amara_ONT_v2.</title>
        <authorList>
            <person name="Yant L."/>
            <person name="Moore C."/>
            <person name="Slenker M."/>
        </authorList>
    </citation>
    <scope>NUCLEOTIDE SEQUENCE [LARGE SCALE GENOMIC DNA]</scope>
    <source>
        <tissue evidence="2">Leaf</tissue>
    </source>
</reference>